<keyword evidence="3" id="KW-1003">Cell membrane</keyword>
<evidence type="ECO:0000256" key="6">
    <source>
        <dbReference type="ARBA" id="ARBA00022989"/>
    </source>
</evidence>
<accession>A0A3A8B5T9</accession>
<dbReference type="Pfam" id="PF02397">
    <property type="entry name" value="Bac_transf"/>
    <property type="match status" value="1"/>
</dbReference>
<dbReference type="PANTHER" id="PTHR30576:SF4">
    <property type="entry name" value="UNDECAPRENYL-PHOSPHATE GALACTOSE PHOSPHOTRANSFERASE"/>
    <property type="match status" value="1"/>
</dbReference>
<dbReference type="GO" id="GO:0005886">
    <property type="term" value="C:plasma membrane"/>
    <property type="evidence" value="ECO:0007669"/>
    <property type="project" value="UniProtKB-SubCell"/>
</dbReference>
<keyword evidence="12" id="KW-1185">Reference proteome</keyword>
<evidence type="ECO:0000256" key="2">
    <source>
        <dbReference type="ARBA" id="ARBA00006464"/>
    </source>
</evidence>
<reference evidence="11 12" key="1">
    <citation type="submission" date="2018-09" db="EMBL/GenBank/DDBJ databases">
        <title>Roseovarius spongiae sp. nov., isolated from a marine sponge.</title>
        <authorList>
            <person name="Zhuang L."/>
            <person name="Luo L."/>
        </authorList>
    </citation>
    <scope>NUCLEOTIDE SEQUENCE [LARGE SCALE GENOMIC DNA]</scope>
    <source>
        <strain evidence="11 12">HN-E21</strain>
    </source>
</reference>
<dbReference type="EMBL" id="RAPE01000002">
    <property type="protein sequence ID" value="RKF15366.1"/>
    <property type="molecule type" value="Genomic_DNA"/>
</dbReference>
<keyword evidence="5 9" id="KW-0812">Transmembrane</keyword>
<comment type="subcellular location">
    <subcellularLocation>
        <location evidence="1">Cell membrane</location>
    </subcellularLocation>
</comment>
<dbReference type="PANTHER" id="PTHR30576">
    <property type="entry name" value="COLANIC BIOSYNTHESIS UDP-GLUCOSE LIPID CARRIER TRANSFERASE"/>
    <property type="match status" value="1"/>
</dbReference>
<dbReference type="OrthoDB" id="9808602at2"/>
<evidence type="ECO:0000256" key="5">
    <source>
        <dbReference type="ARBA" id="ARBA00022692"/>
    </source>
</evidence>
<keyword evidence="8" id="KW-0270">Exopolysaccharide synthesis</keyword>
<keyword evidence="4 11" id="KW-0808">Transferase</keyword>
<evidence type="ECO:0000256" key="3">
    <source>
        <dbReference type="ARBA" id="ARBA00022475"/>
    </source>
</evidence>
<comment type="caution">
    <text evidence="11">The sequence shown here is derived from an EMBL/GenBank/DDBJ whole genome shotgun (WGS) entry which is preliminary data.</text>
</comment>
<evidence type="ECO:0000256" key="9">
    <source>
        <dbReference type="SAM" id="Phobius"/>
    </source>
</evidence>
<evidence type="ECO:0000256" key="7">
    <source>
        <dbReference type="ARBA" id="ARBA00023136"/>
    </source>
</evidence>
<dbReference type="AlphaFoldDB" id="A0A3A8B5T9"/>
<dbReference type="InterPro" id="IPR003362">
    <property type="entry name" value="Bact_transf"/>
</dbReference>
<evidence type="ECO:0000256" key="4">
    <source>
        <dbReference type="ARBA" id="ARBA00022679"/>
    </source>
</evidence>
<protein>
    <submittedName>
        <fullName evidence="11">Sugar transferase</fullName>
    </submittedName>
</protein>
<organism evidence="11 12">
    <name type="scientific">Roseovarius spongiae</name>
    <dbReference type="NCBI Taxonomy" id="2320272"/>
    <lineage>
        <taxon>Bacteria</taxon>
        <taxon>Pseudomonadati</taxon>
        <taxon>Pseudomonadota</taxon>
        <taxon>Alphaproteobacteria</taxon>
        <taxon>Rhodobacterales</taxon>
        <taxon>Roseobacteraceae</taxon>
        <taxon>Roseovarius</taxon>
    </lineage>
</organism>
<name>A0A3A8B5T9_9RHOB</name>
<dbReference type="Proteomes" id="UP000281128">
    <property type="component" value="Unassembled WGS sequence"/>
</dbReference>
<comment type="similarity">
    <text evidence="2">Belongs to the bacterial sugar transferase family.</text>
</comment>
<dbReference type="RefSeq" id="WP_121166755.1">
    <property type="nucleotide sequence ID" value="NZ_RAPE01000002.1"/>
</dbReference>
<dbReference type="GO" id="GO:0000271">
    <property type="term" value="P:polysaccharide biosynthetic process"/>
    <property type="evidence" value="ECO:0007669"/>
    <property type="project" value="UniProtKB-KW"/>
</dbReference>
<evidence type="ECO:0000256" key="8">
    <source>
        <dbReference type="ARBA" id="ARBA00023169"/>
    </source>
</evidence>
<sequence>MSETNFHAHQPNGLNAVAERGLMNLSGRRPSGARARRTGGFYRGVGKRTLDILFVLLSAPIALLLIGISAALLWVEGGAPFYRQDRLGRDGRVFRILKLRTMVRDADASLADHLANDPALRVEWETTQKLKNDPRITRVGSILRKSSLDELPQLWNVLLGEMSVVGPRPMMVDQLPLYGDAEHYFALRPGITGLWQVSKRNEGLFSLRVALDAEYDRSLSLAQDLKVLFLTVGAVLKRTGY</sequence>
<feature type="domain" description="Bacterial sugar transferase" evidence="10">
    <location>
        <begin position="47"/>
        <end position="237"/>
    </location>
</feature>
<evidence type="ECO:0000313" key="11">
    <source>
        <dbReference type="EMBL" id="RKF15366.1"/>
    </source>
</evidence>
<evidence type="ECO:0000313" key="12">
    <source>
        <dbReference type="Proteomes" id="UP000281128"/>
    </source>
</evidence>
<feature type="transmembrane region" description="Helical" evidence="9">
    <location>
        <begin position="52"/>
        <end position="75"/>
    </location>
</feature>
<keyword evidence="7 9" id="KW-0472">Membrane</keyword>
<evidence type="ECO:0000259" key="10">
    <source>
        <dbReference type="Pfam" id="PF02397"/>
    </source>
</evidence>
<proteinExistence type="inferred from homology"/>
<dbReference type="GO" id="GO:0016780">
    <property type="term" value="F:phosphotransferase activity, for other substituted phosphate groups"/>
    <property type="evidence" value="ECO:0007669"/>
    <property type="project" value="TreeGrafter"/>
</dbReference>
<evidence type="ECO:0000256" key="1">
    <source>
        <dbReference type="ARBA" id="ARBA00004236"/>
    </source>
</evidence>
<keyword evidence="6 9" id="KW-1133">Transmembrane helix</keyword>
<gene>
    <name evidence="11" type="ORF">D6850_11155</name>
</gene>